<dbReference type="Gene3D" id="1.20.1630.10">
    <property type="entry name" value="Formate dehydrogenase/DMSO reductase domain"/>
    <property type="match status" value="1"/>
</dbReference>
<proteinExistence type="inferred from homology"/>
<dbReference type="AlphaFoldDB" id="A0A9X2Z0J0"/>
<dbReference type="Proteomes" id="UP001141629">
    <property type="component" value="Unassembled WGS sequence"/>
</dbReference>
<keyword evidence="10" id="KW-1185">Reference proteome</keyword>
<evidence type="ECO:0000256" key="6">
    <source>
        <dbReference type="ARBA" id="ARBA00023136"/>
    </source>
</evidence>
<feature type="transmembrane region" description="Helical" evidence="8">
    <location>
        <begin position="198"/>
        <end position="219"/>
    </location>
</feature>
<evidence type="ECO:0000313" key="10">
    <source>
        <dbReference type="Proteomes" id="UP001141629"/>
    </source>
</evidence>
<dbReference type="InterPro" id="IPR052049">
    <property type="entry name" value="Electron_transfer_protein"/>
</dbReference>
<feature type="region of interest" description="Disordered" evidence="7">
    <location>
        <begin position="1"/>
        <end position="26"/>
    </location>
</feature>
<gene>
    <name evidence="9" type="primary">nrfD</name>
    <name evidence="9" type="ORF">H7K45_05735</name>
</gene>
<keyword evidence="3" id="KW-1003">Cell membrane</keyword>
<evidence type="ECO:0000256" key="7">
    <source>
        <dbReference type="SAM" id="MobiDB-lite"/>
    </source>
</evidence>
<feature type="transmembrane region" description="Helical" evidence="8">
    <location>
        <begin position="86"/>
        <end position="104"/>
    </location>
</feature>
<evidence type="ECO:0000313" key="9">
    <source>
        <dbReference type="EMBL" id="MCV7420032.1"/>
    </source>
</evidence>
<feature type="transmembrane region" description="Helical" evidence="8">
    <location>
        <begin position="52"/>
        <end position="74"/>
    </location>
</feature>
<evidence type="ECO:0000256" key="3">
    <source>
        <dbReference type="ARBA" id="ARBA00022475"/>
    </source>
</evidence>
<dbReference type="InterPro" id="IPR005614">
    <property type="entry name" value="NrfD-like"/>
</dbReference>
<comment type="caution">
    <text evidence="9">The sequence shown here is derived from an EMBL/GenBank/DDBJ whole genome shotgun (WGS) entry which is preliminary data.</text>
</comment>
<organism evidence="9 10">
    <name type="scientific">Mycobacterium yunnanensis</name>
    <dbReference type="NCBI Taxonomy" id="368477"/>
    <lineage>
        <taxon>Bacteria</taxon>
        <taxon>Bacillati</taxon>
        <taxon>Actinomycetota</taxon>
        <taxon>Actinomycetes</taxon>
        <taxon>Mycobacteriales</taxon>
        <taxon>Mycobacteriaceae</taxon>
        <taxon>Mycobacterium</taxon>
    </lineage>
</organism>
<protein>
    <submittedName>
        <fullName evidence="9">Polysulfide reductase NrfD</fullName>
    </submittedName>
</protein>
<name>A0A9X2Z0J0_9MYCO</name>
<accession>A0A9X2Z0J0</accession>
<evidence type="ECO:0000256" key="2">
    <source>
        <dbReference type="ARBA" id="ARBA00008929"/>
    </source>
</evidence>
<evidence type="ECO:0000256" key="5">
    <source>
        <dbReference type="ARBA" id="ARBA00022989"/>
    </source>
</evidence>
<dbReference type="RefSeq" id="WP_263994821.1">
    <property type="nucleotide sequence ID" value="NZ_JACKVK010000004.1"/>
</dbReference>
<keyword evidence="6 8" id="KW-0472">Membrane</keyword>
<dbReference type="EMBL" id="JACKVK010000004">
    <property type="protein sequence ID" value="MCV7420032.1"/>
    <property type="molecule type" value="Genomic_DNA"/>
</dbReference>
<keyword evidence="4 8" id="KW-0812">Transmembrane</keyword>
<feature type="transmembrane region" description="Helical" evidence="8">
    <location>
        <begin position="165"/>
        <end position="186"/>
    </location>
</feature>
<comment type="similarity">
    <text evidence="2">Belongs to the NrfD family.</text>
</comment>
<comment type="subcellular location">
    <subcellularLocation>
        <location evidence="1">Cell membrane</location>
        <topology evidence="1">Multi-pass membrane protein</topology>
    </subcellularLocation>
</comment>
<dbReference type="GO" id="GO:0005886">
    <property type="term" value="C:plasma membrane"/>
    <property type="evidence" value="ECO:0007669"/>
    <property type="project" value="UniProtKB-SubCell"/>
</dbReference>
<evidence type="ECO:0000256" key="1">
    <source>
        <dbReference type="ARBA" id="ARBA00004651"/>
    </source>
</evidence>
<keyword evidence="5 8" id="KW-1133">Transmembrane helix</keyword>
<evidence type="ECO:0000256" key="8">
    <source>
        <dbReference type="SAM" id="Phobius"/>
    </source>
</evidence>
<evidence type="ECO:0000256" key="4">
    <source>
        <dbReference type="ARBA" id="ARBA00022692"/>
    </source>
</evidence>
<sequence length="335" mass="35350">MRELSSEAGASDRNAQTRHRRRGRDDMAVPSAEFRSYYGRQILKSPVWNWMIAAYLFSGGLSAGSAMLAAGADLTGRTELRRVSRIGALVSLLASMYFLVGDLGRPERFHHMLRVAKPSSPMSMGTWILTSYGPGAGLAGVAELMPARVRRTWVGRLLGWAARPAGLEAAAVAPGLASYTAVLLSQTAVPAWNEAHPYLPFVFTGSAAASGGGLGMLLAPAGESGPARRMAVAGAALEVAASRTMERRLGLVAEAYQTGRPHRLRQASEWLTVAGAVGAVVGRRRPALVASGAALLAGSALQRFGVFEAGVASTKDPKYVVVPQRERLAERAAGQ</sequence>
<feature type="transmembrane region" description="Helical" evidence="8">
    <location>
        <begin position="124"/>
        <end position="144"/>
    </location>
</feature>
<dbReference type="PANTHER" id="PTHR34856:SF2">
    <property type="entry name" value="PROTEIN NRFD"/>
    <property type="match status" value="1"/>
</dbReference>
<dbReference type="Pfam" id="PF03916">
    <property type="entry name" value="NrfD"/>
    <property type="match status" value="1"/>
</dbReference>
<reference evidence="9" key="1">
    <citation type="submission" date="2020-07" db="EMBL/GenBank/DDBJ databases">
        <authorList>
            <person name="Pettersson B.M.F."/>
            <person name="Behra P.R.K."/>
            <person name="Ramesh M."/>
            <person name="Das S."/>
            <person name="Dasgupta S."/>
            <person name="Kirsebom L.A."/>
        </authorList>
    </citation>
    <scope>NUCLEOTIDE SEQUENCE</scope>
    <source>
        <strain evidence="9">DSM 44838</strain>
    </source>
</reference>
<dbReference type="PANTHER" id="PTHR34856">
    <property type="entry name" value="PROTEIN NRFD"/>
    <property type="match status" value="1"/>
</dbReference>
<reference evidence="9" key="2">
    <citation type="journal article" date="2022" name="BMC Genomics">
        <title>Comparative genome analysis of mycobacteria focusing on tRNA and non-coding RNA.</title>
        <authorList>
            <person name="Behra P.R.K."/>
            <person name="Pettersson B.M.F."/>
            <person name="Ramesh M."/>
            <person name="Das S."/>
            <person name="Dasgupta S."/>
            <person name="Kirsebom L.A."/>
        </authorList>
    </citation>
    <scope>NUCLEOTIDE SEQUENCE</scope>
    <source>
        <strain evidence="9">DSM 44838</strain>
    </source>
</reference>